<sequence>MKNLSLCVLMTSALVAGCGSDSNQAATGTANGGSSSQQSANQAATAQSSSVKPNSVPWTGVASGYVSNGDPSNDRVELFVRFGEILGATTVYRRRAEGFRPSTAPTSEQMSAQAAYVGSAIDEPLLSASAAIAPVIQTKMQEVNQVFAIHDLLLELKQEQQLQNLLNQDRSQRDVQQQARQKVFDLQSRLYMAITAFFPSRHEFMLASSALIREAGDKMAIAVSGDGVIIDVDLLQEAYALIDLSVKLDPKNVAFCDSQRLPMRDHKRAIDDLLNAIVPLQLGEKINVTATDAYALAAKAQVIGEGFPQKDTNQCG</sequence>
<dbReference type="EMBL" id="QNRT01000005">
    <property type="protein sequence ID" value="RBP48741.1"/>
    <property type="molecule type" value="Genomic_DNA"/>
</dbReference>
<dbReference type="RefSeq" id="WP_147251030.1">
    <property type="nucleotide sequence ID" value="NZ_QNRT01000005.1"/>
</dbReference>
<dbReference type="PROSITE" id="PS51257">
    <property type="entry name" value="PROKAR_LIPOPROTEIN"/>
    <property type="match status" value="1"/>
</dbReference>
<protein>
    <recommendedName>
        <fullName evidence="5">LPP20 lipoprotein</fullName>
    </recommendedName>
</protein>
<evidence type="ECO:0000256" key="1">
    <source>
        <dbReference type="SAM" id="MobiDB-lite"/>
    </source>
</evidence>
<evidence type="ECO:0000313" key="3">
    <source>
        <dbReference type="EMBL" id="RBP48741.1"/>
    </source>
</evidence>
<feature type="chain" id="PRO_5017214608" description="LPP20 lipoprotein" evidence="2">
    <location>
        <begin position="26"/>
        <end position="316"/>
    </location>
</feature>
<feature type="region of interest" description="Disordered" evidence="1">
    <location>
        <begin position="25"/>
        <end position="54"/>
    </location>
</feature>
<evidence type="ECO:0000256" key="2">
    <source>
        <dbReference type="SAM" id="SignalP"/>
    </source>
</evidence>
<comment type="caution">
    <text evidence="3">The sequence shown here is derived from an EMBL/GenBank/DDBJ whole genome shotgun (WGS) entry which is preliminary data.</text>
</comment>
<keyword evidence="2" id="KW-0732">Signal</keyword>
<name>A0A395JG86_9GAMM</name>
<dbReference type="Proteomes" id="UP000253083">
    <property type="component" value="Unassembled WGS sequence"/>
</dbReference>
<accession>A0A395JG86</accession>
<gene>
    <name evidence="3" type="ORF">DFR28_10579</name>
</gene>
<feature type="compositionally biased region" description="Low complexity" evidence="1">
    <location>
        <begin position="25"/>
        <end position="50"/>
    </location>
</feature>
<dbReference type="InParanoid" id="A0A395JG86"/>
<dbReference type="AlphaFoldDB" id="A0A395JG86"/>
<evidence type="ECO:0008006" key="5">
    <source>
        <dbReference type="Google" id="ProtNLM"/>
    </source>
</evidence>
<evidence type="ECO:0000313" key="4">
    <source>
        <dbReference type="Proteomes" id="UP000253083"/>
    </source>
</evidence>
<reference evidence="3 4" key="1">
    <citation type="submission" date="2018-06" db="EMBL/GenBank/DDBJ databases">
        <title>Genomic Encyclopedia of Type Strains, Phase IV (KMG-IV): sequencing the most valuable type-strain genomes for metagenomic binning, comparative biology and taxonomic classification.</title>
        <authorList>
            <person name="Goeker M."/>
        </authorList>
    </citation>
    <scope>NUCLEOTIDE SEQUENCE [LARGE SCALE GENOMIC DNA]</scope>
    <source>
        <strain evidence="3 4">DSM 24032</strain>
    </source>
</reference>
<keyword evidence="4" id="KW-1185">Reference proteome</keyword>
<proteinExistence type="predicted"/>
<feature type="signal peptide" evidence="2">
    <location>
        <begin position="1"/>
        <end position="25"/>
    </location>
</feature>
<organism evidence="3 4">
    <name type="scientific">Arenicella xantha</name>
    <dbReference type="NCBI Taxonomy" id="644221"/>
    <lineage>
        <taxon>Bacteria</taxon>
        <taxon>Pseudomonadati</taxon>
        <taxon>Pseudomonadota</taxon>
        <taxon>Gammaproteobacteria</taxon>
        <taxon>Arenicellales</taxon>
        <taxon>Arenicellaceae</taxon>
        <taxon>Arenicella</taxon>
    </lineage>
</organism>